<sequence>MKYITILLFYICSTIQLCLSREIDTALLSNEQVDENKSTDEKPDFPFTTVIDILSSNVQFSTFLRLVQRSGNINHLNDLQNFTLFAPVNSAFVGYDENINISAFDINDYIFHNYMVHTEDLINTTRIISEGVKYPYVIGQSWDSMTKTRFKINRIPIVEPDLTPNFQNATVHGILNNLKEPLSLSDVITDENYQLHDQLDLTFENLKRLIGKIPESDKLIDYNTVIIPSDDSFERHLNSVELKYLLDSYNNLDRMQRPVRQKWINHMESMYRNLIYKGIHGGSIIKSEILTNLNNDSISFGSNKQGTRHSSNITTDSLVSNEIFNSGVAHFYEDMAILTKDIAFDAENYLHGLNCSGFVSEMYFRNIESMIQNRDDTDEKMTIFVPESNQNDGMGFTKSTLLYHFMNEQVWLEEDFPVLSRGESFTKIFNSSFCSSVKKLGNNCQRVKITKRGDGYWINDKLKITLSKPYIVGNKLIYTFSGDLTTPGDLILSVPPFSHCSKSISFLRQLNLLELIPNHEGYTVLLPCFNSWGSISLTMDLVERDLSLMEEVMKNYILNGLYYTDMDDVSLDTTNILGNKVQLKTTDDQNDSKNIELELNTMFDNITLVKTDDIFFNQGVLQPFQMMDLPKSVNISIKQLIEVTDSSEIITFLNKFEDLSHKLFHRSPESDLYSILIPTYSSLIFEDININSTTLEKFLKLHIIKGNETAGLINCTGDIKTDLGQTLECRKVSDTESFLKIKGGSDNEVRILKKGCSTTRNKDINQRACVFLIDRPLSLSWTNRYNYHFSFPLMAIATGAVIGVLFVMSLFCCMVVLKVGKDPSHRHGESNDEEQARDEHDPRRPLLSVSSNNVRSYTNQHRMIRTPNGLNGAVTGSNENSSNTSVIPKRSSKSASQAYSTNSTATPINVSPRN</sequence>
<evidence type="ECO:0000256" key="1">
    <source>
        <dbReference type="SAM" id="MobiDB-lite"/>
    </source>
</evidence>
<dbReference type="GO" id="GO:0000329">
    <property type="term" value="C:fungal-type vacuole membrane"/>
    <property type="evidence" value="ECO:0007669"/>
    <property type="project" value="TreeGrafter"/>
</dbReference>
<evidence type="ECO:0000256" key="3">
    <source>
        <dbReference type="SAM" id="SignalP"/>
    </source>
</evidence>
<comment type="caution">
    <text evidence="5">The sequence shown here is derived from an EMBL/GenBank/DDBJ whole genome shotgun (WGS) entry which is preliminary data.</text>
</comment>
<dbReference type="InterPro" id="IPR036378">
    <property type="entry name" value="FAS1_dom_sf"/>
</dbReference>
<feature type="signal peptide" evidence="3">
    <location>
        <begin position="1"/>
        <end position="20"/>
    </location>
</feature>
<keyword evidence="2" id="KW-1133">Transmembrane helix</keyword>
<keyword evidence="2" id="KW-0472">Membrane</keyword>
<proteinExistence type="predicted"/>
<dbReference type="RefSeq" id="XP_041404865.1">
    <property type="nucleotide sequence ID" value="XM_041548931.1"/>
</dbReference>
<keyword evidence="2" id="KW-0812">Transmembrane</keyword>
<dbReference type="InterPro" id="IPR000782">
    <property type="entry name" value="FAS1_domain"/>
</dbReference>
<dbReference type="Gene3D" id="2.30.180.10">
    <property type="entry name" value="FAS1 domain"/>
    <property type="match status" value="1"/>
</dbReference>
<dbReference type="InterPro" id="IPR050904">
    <property type="entry name" value="Adhesion/Biosynth-related"/>
</dbReference>
<dbReference type="GeneID" id="64855968"/>
<evidence type="ECO:0000313" key="5">
    <source>
        <dbReference type="EMBL" id="CAB4252827.1"/>
    </source>
</evidence>
<dbReference type="PANTHER" id="PTHR10900">
    <property type="entry name" value="PERIOSTIN-RELATED"/>
    <property type="match status" value="1"/>
</dbReference>
<feature type="transmembrane region" description="Helical" evidence="2">
    <location>
        <begin position="793"/>
        <end position="817"/>
    </location>
</feature>
<dbReference type="SUPFAM" id="SSF82153">
    <property type="entry name" value="FAS1 domain"/>
    <property type="match status" value="2"/>
</dbReference>
<keyword evidence="3" id="KW-0732">Signal</keyword>
<organism evidence="5 6">
    <name type="scientific">Maudiozyma barnettii</name>
    <dbReference type="NCBI Taxonomy" id="61262"/>
    <lineage>
        <taxon>Eukaryota</taxon>
        <taxon>Fungi</taxon>
        <taxon>Dikarya</taxon>
        <taxon>Ascomycota</taxon>
        <taxon>Saccharomycotina</taxon>
        <taxon>Saccharomycetes</taxon>
        <taxon>Saccharomycetales</taxon>
        <taxon>Saccharomycetaceae</taxon>
        <taxon>Maudiozyma</taxon>
    </lineage>
</organism>
<protein>
    <recommendedName>
        <fullName evidence="4">FAS1 domain-containing protein</fullName>
    </recommendedName>
</protein>
<evidence type="ECO:0000313" key="6">
    <source>
        <dbReference type="Proteomes" id="UP000644660"/>
    </source>
</evidence>
<gene>
    <name evidence="5" type="ORF">KABA2_02S05390</name>
</gene>
<evidence type="ECO:0000256" key="2">
    <source>
        <dbReference type="SAM" id="Phobius"/>
    </source>
</evidence>
<reference evidence="5 6" key="1">
    <citation type="submission" date="2020-05" db="EMBL/GenBank/DDBJ databases">
        <authorList>
            <person name="Casaregola S."/>
            <person name="Devillers H."/>
            <person name="Grondin C."/>
        </authorList>
    </citation>
    <scope>NUCLEOTIDE SEQUENCE [LARGE SCALE GENOMIC DNA]</scope>
    <source>
        <strain evidence="5 6">CLIB 1767</strain>
    </source>
</reference>
<evidence type="ECO:0000259" key="4">
    <source>
        <dbReference type="PROSITE" id="PS50213"/>
    </source>
</evidence>
<dbReference type="PROSITE" id="PS50213">
    <property type="entry name" value="FAS1"/>
    <property type="match status" value="1"/>
</dbReference>
<dbReference type="EMBL" id="CAEFZW010000002">
    <property type="protein sequence ID" value="CAB4252827.1"/>
    <property type="molecule type" value="Genomic_DNA"/>
</dbReference>
<dbReference type="Proteomes" id="UP000644660">
    <property type="component" value="Unassembled WGS sequence"/>
</dbReference>
<feature type="region of interest" description="Disordered" evidence="1">
    <location>
        <begin position="823"/>
        <end position="914"/>
    </location>
</feature>
<feature type="compositionally biased region" description="Polar residues" evidence="1">
    <location>
        <begin position="893"/>
        <end position="914"/>
    </location>
</feature>
<feature type="domain" description="FAS1" evidence="4">
    <location>
        <begin position="47"/>
        <end position="182"/>
    </location>
</feature>
<accession>A0A8H2VCN9</accession>
<feature type="compositionally biased region" description="Polar residues" evidence="1">
    <location>
        <begin position="874"/>
        <end position="886"/>
    </location>
</feature>
<dbReference type="Pfam" id="PF02469">
    <property type="entry name" value="Fasciclin"/>
    <property type="match status" value="1"/>
</dbReference>
<feature type="chain" id="PRO_5034687088" description="FAS1 domain-containing protein" evidence="3">
    <location>
        <begin position="21"/>
        <end position="914"/>
    </location>
</feature>
<dbReference type="GO" id="GO:0016236">
    <property type="term" value="P:macroautophagy"/>
    <property type="evidence" value="ECO:0007669"/>
    <property type="project" value="TreeGrafter"/>
</dbReference>
<dbReference type="PANTHER" id="PTHR10900:SF77">
    <property type="entry name" value="FI19380P1"/>
    <property type="match status" value="1"/>
</dbReference>
<dbReference type="AlphaFoldDB" id="A0A8H2VCN9"/>
<feature type="compositionally biased region" description="Polar residues" evidence="1">
    <location>
        <begin position="848"/>
        <end position="861"/>
    </location>
</feature>
<keyword evidence="6" id="KW-1185">Reference proteome</keyword>
<name>A0A8H2VCN9_9SACH</name>